<keyword evidence="2" id="KW-1185">Reference proteome</keyword>
<organism evidence="1 2">
    <name type="scientific">Symbiodinium necroappetens</name>
    <dbReference type="NCBI Taxonomy" id="1628268"/>
    <lineage>
        <taxon>Eukaryota</taxon>
        <taxon>Sar</taxon>
        <taxon>Alveolata</taxon>
        <taxon>Dinophyceae</taxon>
        <taxon>Suessiales</taxon>
        <taxon>Symbiodiniaceae</taxon>
        <taxon>Symbiodinium</taxon>
    </lineage>
</organism>
<gene>
    <name evidence="1" type="ORF">SNEC2469_LOCUS21567</name>
</gene>
<protein>
    <submittedName>
        <fullName evidence="1">Uncharacterized protein</fullName>
    </submittedName>
</protein>
<dbReference type="Proteomes" id="UP000601435">
    <property type="component" value="Unassembled WGS sequence"/>
</dbReference>
<accession>A0A812XT69</accession>
<evidence type="ECO:0000313" key="1">
    <source>
        <dbReference type="EMBL" id="CAE7744905.1"/>
    </source>
</evidence>
<proteinExistence type="predicted"/>
<dbReference type="EMBL" id="CAJNJA010038245">
    <property type="protein sequence ID" value="CAE7744905.1"/>
    <property type="molecule type" value="Genomic_DNA"/>
</dbReference>
<reference evidence="1" key="1">
    <citation type="submission" date="2021-02" db="EMBL/GenBank/DDBJ databases">
        <authorList>
            <person name="Dougan E. K."/>
            <person name="Rhodes N."/>
            <person name="Thang M."/>
            <person name="Chan C."/>
        </authorList>
    </citation>
    <scope>NUCLEOTIDE SEQUENCE</scope>
</reference>
<comment type="caution">
    <text evidence="1">The sequence shown here is derived from an EMBL/GenBank/DDBJ whole genome shotgun (WGS) entry which is preliminary data.</text>
</comment>
<sequence length="90" mass="10142">MAELYGINTEGASVEEEVLERDLEKFLESARLSKYMQACPKTGKRQDAAGHAFCKPTSIARIQQAALDWPKPKFLLCPHCCSIRIVSRCR</sequence>
<evidence type="ECO:0000313" key="2">
    <source>
        <dbReference type="Proteomes" id="UP000601435"/>
    </source>
</evidence>
<name>A0A812XT69_9DINO</name>
<dbReference type="AlphaFoldDB" id="A0A812XT69"/>